<keyword evidence="7" id="KW-0862">Zinc</keyword>
<dbReference type="EMBL" id="KK736027">
    <property type="protein sequence ID" value="KFR16869.1"/>
    <property type="molecule type" value="Genomic_DNA"/>
</dbReference>
<evidence type="ECO:0000256" key="5">
    <source>
        <dbReference type="ARBA" id="ARBA00022801"/>
    </source>
</evidence>
<dbReference type="SMART" id="SM00910">
    <property type="entry name" value="HIRAN"/>
    <property type="match status" value="1"/>
</dbReference>
<evidence type="ECO:0000313" key="14">
    <source>
        <dbReference type="EMBL" id="KFR16869.1"/>
    </source>
</evidence>
<organism evidence="14 15">
    <name type="scientific">Opisthocomus hoazin</name>
    <name type="common">Hoatzin</name>
    <name type="synonym">Phasianus hoazin</name>
    <dbReference type="NCBI Taxonomy" id="30419"/>
    <lineage>
        <taxon>Eukaryota</taxon>
        <taxon>Metazoa</taxon>
        <taxon>Chordata</taxon>
        <taxon>Craniata</taxon>
        <taxon>Vertebrata</taxon>
        <taxon>Euteleostomi</taxon>
        <taxon>Archelosauria</taxon>
        <taxon>Archosauria</taxon>
        <taxon>Dinosauria</taxon>
        <taxon>Saurischia</taxon>
        <taxon>Theropoda</taxon>
        <taxon>Coelurosauria</taxon>
        <taxon>Aves</taxon>
        <taxon>Neognathae</taxon>
        <taxon>Neoaves</taxon>
        <taxon>Opisthocomiformes</taxon>
        <taxon>Opisthocomidae</taxon>
        <taxon>Opisthocomus</taxon>
    </lineage>
</organism>
<evidence type="ECO:0000259" key="12">
    <source>
        <dbReference type="PROSITE" id="PS51192"/>
    </source>
</evidence>
<dbReference type="InterPro" id="IPR038718">
    <property type="entry name" value="SNF2-like_sf"/>
</dbReference>
<dbReference type="AlphaFoldDB" id="A0A091WMQ3"/>
<sequence length="990" mass="110819">NYSHFSSSDFYSSIGLEDFSIGDPSVTEEDTDSAILYGTLRGSVVGLRYYTGIVHNNEMVALQREPNNPYDKNAVKVNNVNGDQVGHIKKELAAALAGIMDNKLALVEGVVPYGAKNAFTMPVQMSFWGREENKEAVLDQLKKHGFKLAPPLKECGFGSKWIAGRAGPSYSAPVHAAVQLTTEQLKSEFDKLFEDLKEDDQTCEMEATEAVGTLLLPHQKQALAWMVSRENSNDLPPFWEERSNLYYNILTNFAEKQRPESVLGGILADDMGLGKTLTTIALILTNFQDGKPLPLEKITSDEFYKVEGFYNTNSFQVVQGEFIDVYEGLYLVLVCFVTYHALEDDRRNVWGLKFSWSNFPSLSSHVRNFGMDGLTDSTREMKGTAKKPRYSESSDLGESEECLLQQTETTSCVIQEDTGFASVLLPSYTCLKRQTKRKGTTSIQSVDKRYSDDGPRATLIVCPLSVLSNWIDQFEQHIHQDFSVNIYVYYGSDRSKDPSVLSEQDIVLTTYNILATDYGIRGDSTLHKVKWLRIVLDEGHTIRNSNAQQTKAALNLEGHRRWVLTGTPIQNSVKDLWSLISFLKLKPFTDREWWHRTIQRPVTMGAPGGLGRLQSLIRSITLRRTKTSKVEGKPILELPERKVLIQHVTLTEEERRVYESVKKEGKAAISRFFSAGTVLAHYADILGVLLRLRQLCCHPNLCINTSSSSFSAGNKTPEELHETLVSKMKLVLSSGSDEECAVCLESLTLPVITRCAHVFCKLCISEVIRSEQPNAKCPLCRNELRVEHLVECPLEEEIDSSNGKKSDQEWISSSKINALMHALIELRRANPTAKCLVVSQFTTFLSLIENPLKESGFAFTRLDGSMAQKQRVEAIQCFQSSQAGSPTVMLLSLKAGGVGLNLTAASRVFLMDPAWNPAAEDQCFDRCHRLGQKYNVVITKFIVKDSVEENMLKIQNKKRELAAGAFASKKPSGSEVKQRKINEIKALIDL</sequence>
<dbReference type="Pfam" id="PF08797">
    <property type="entry name" value="HIRAN"/>
    <property type="match status" value="1"/>
</dbReference>
<dbReference type="Pfam" id="PF00271">
    <property type="entry name" value="Helicase_C"/>
    <property type="match status" value="1"/>
</dbReference>
<name>A0A091WMQ3_OPIHO</name>
<keyword evidence="8" id="KW-0067">ATP-binding</keyword>
<evidence type="ECO:0000256" key="1">
    <source>
        <dbReference type="ARBA" id="ARBA00004123"/>
    </source>
</evidence>
<dbReference type="PROSITE" id="PS51194">
    <property type="entry name" value="HELICASE_CTER"/>
    <property type="match status" value="1"/>
</dbReference>
<evidence type="ECO:0000256" key="2">
    <source>
        <dbReference type="ARBA" id="ARBA00022723"/>
    </source>
</evidence>
<feature type="non-terminal residue" evidence="14">
    <location>
        <position position="990"/>
    </location>
</feature>
<feature type="non-terminal residue" evidence="14">
    <location>
        <position position="1"/>
    </location>
</feature>
<evidence type="ECO:0000256" key="6">
    <source>
        <dbReference type="ARBA" id="ARBA00022806"/>
    </source>
</evidence>
<keyword evidence="4 10" id="KW-0863">Zinc-finger</keyword>
<dbReference type="PhylomeDB" id="A0A091WMQ3"/>
<keyword evidence="6 14" id="KW-0347">Helicase</keyword>
<dbReference type="InterPro" id="IPR013083">
    <property type="entry name" value="Znf_RING/FYVE/PHD"/>
</dbReference>
<dbReference type="SMART" id="SM00490">
    <property type="entry name" value="HELICc"/>
    <property type="match status" value="1"/>
</dbReference>
<dbReference type="CDD" id="cd18793">
    <property type="entry name" value="SF2_C_SNF"/>
    <property type="match status" value="1"/>
</dbReference>
<dbReference type="PROSITE" id="PS50089">
    <property type="entry name" value="ZF_RING_2"/>
    <property type="match status" value="1"/>
</dbReference>
<keyword evidence="2" id="KW-0479">Metal-binding</keyword>
<keyword evidence="9" id="KW-0539">Nucleus</keyword>
<evidence type="ECO:0000256" key="7">
    <source>
        <dbReference type="ARBA" id="ARBA00022833"/>
    </source>
</evidence>
<dbReference type="InterPro" id="IPR014001">
    <property type="entry name" value="Helicase_ATP-bd"/>
</dbReference>
<dbReference type="InterPro" id="IPR017907">
    <property type="entry name" value="Znf_RING_CS"/>
</dbReference>
<comment type="subcellular location">
    <subcellularLocation>
        <location evidence="1">Nucleus</location>
    </subcellularLocation>
</comment>
<dbReference type="InterPro" id="IPR014905">
    <property type="entry name" value="HIRAN"/>
</dbReference>
<accession>A0A091WMQ3</accession>
<feature type="domain" description="Helicase C-terminal" evidence="13">
    <location>
        <begin position="818"/>
        <end position="982"/>
    </location>
</feature>
<dbReference type="PROSITE" id="PS00518">
    <property type="entry name" value="ZF_RING_1"/>
    <property type="match status" value="1"/>
</dbReference>
<feature type="domain" description="RING-type" evidence="11">
    <location>
        <begin position="740"/>
        <end position="781"/>
    </location>
</feature>
<dbReference type="GO" id="GO:0006281">
    <property type="term" value="P:DNA repair"/>
    <property type="evidence" value="ECO:0007669"/>
    <property type="project" value="TreeGrafter"/>
</dbReference>
<dbReference type="Gene3D" id="3.40.50.300">
    <property type="entry name" value="P-loop containing nucleotide triphosphate hydrolases"/>
    <property type="match status" value="1"/>
</dbReference>
<evidence type="ECO:0000259" key="11">
    <source>
        <dbReference type="PROSITE" id="PS50089"/>
    </source>
</evidence>
<dbReference type="Gene3D" id="3.30.40.10">
    <property type="entry name" value="Zinc/RING finger domain, C3HC4 (zinc finger)"/>
    <property type="match status" value="1"/>
</dbReference>
<evidence type="ECO:0000256" key="9">
    <source>
        <dbReference type="ARBA" id="ARBA00023242"/>
    </source>
</evidence>
<dbReference type="GO" id="GO:0016818">
    <property type="term" value="F:hydrolase activity, acting on acid anhydrides, in phosphorus-containing anhydrides"/>
    <property type="evidence" value="ECO:0007669"/>
    <property type="project" value="InterPro"/>
</dbReference>
<dbReference type="InterPro" id="IPR049730">
    <property type="entry name" value="SNF2/RAD54-like_C"/>
</dbReference>
<dbReference type="Proteomes" id="UP000053605">
    <property type="component" value="Unassembled WGS sequence"/>
</dbReference>
<dbReference type="Pfam" id="PF00176">
    <property type="entry name" value="SNF2-rel_dom"/>
    <property type="match status" value="1"/>
</dbReference>
<dbReference type="Gene3D" id="3.30.70.2330">
    <property type="match status" value="1"/>
</dbReference>
<dbReference type="SUPFAM" id="SSF52540">
    <property type="entry name" value="P-loop containing nucleoside triphosphate hydrolases"/>
    <property type="match status" value="2"/>
</dbReference>
<dbReference type="PROSITE" id="PS51192">
    <property type="entry name" value="HELICASE_ATP_BIND_1"/>
    <property type="match status" value="1"/>
</dbReference>
<dbReference type="InterPro" id="IPR050628">
    <property type="entry name" value="SNF2_RAD54_helicase_TF"/>
</dbReference>
<dbReference type="GO" id="GO:0004386">
    <property type="term" value="F:helicase activity"/>
    <property type="evidence" value="ECO:0007669"/>
    <property type="project" value="UniProtKB-KW"/>
</dbReference>
<keyword evidence="3" id="KW-0547">Nucleotide-binding</keyword>
<evidence type="ECO:0000256" key="4">
    <source>
        <dbReference type="ARBA" id="ARBA00022771"/>
    </source>
</evidence>
<evidence type="ECO:0000256" key="3">
    <source>
        <dbReference type="ARBA" id="ARBA00022741"/>
    </source>
</evidence>
<dbReference type="STRING" id="30419.A0A091WMQ3"/>
<feature type="domain" description="Helicase ATP-binding" evidence="12">
    <location>
        <begin position="458"/>
        <end position="586"/>
    </location>
</feature>
<gene>
    <name evidence="14" type="ORF">N306_10267</name>
</gene>
<evidence type="ECO:0000313" key="15">
    <source>
        <dbReference type="Proteomes" id="UP000053605"/>
    </source>
</evidence>
<evidence type="ECO:0000256" key="10">
    <source>
        <dbReference type="PROSITE-ProRule" id="PRU00175"/>
    </source>
</evidence>
<dbReference type="GO" id="GO:0003676">
    <property type="term" value="F:nucleic acid binding"/>
    <property type="evidence" value="ECO:0007669"/>
    <property type="project" value="InterPro"/>
</dbReference>
<reference evidence="14 15" key="1">
    <citation type="submission" date="2014-04" db="EMBL/GenBank/DDBJ databases">
        <title>Genome evolution of avian class.</title>
        <authorList>
            <person name="Zhang G."/>
            <person name="Li C."/>
        </authorList>
    </citation>
    <scope>NUCLEOTIDE SEQUENCE [LARGE SCALE GENOMIC DNA]</scope>
    <source>
        <strain evidence="14">BGI_N306</strain>
    </source>
</reference>
<dbReference type="InterPro" id="IPR000330">
    <property type="entry name" value="SNF2_N"/>
</dbReference>
<dbReference type="CDD" id="cd16509">
    <property type="entry name" value="RING-HC_HLTF"/>
    <property type="match status" value="1"/>
</dbReference>
<evidence type="ECO:0000259" key="13">
    <source>
        <dbReference type="PROSITE" id="PS51194"/>
    </source>
</evidence>
<dbReference type="SUPFAM" id="SSF57850">
    <property type="entry name" value="RING/U-box"/>
    <property type="match status" value="1"/>
</dbReference>
<dbReference type="GO" id="GO:0008270">
    <property type="term" value="F:zinc ion binding"/>
    <property type="evidence" value="ECO:0007669"/>
    <property type="project" value="UniProtKB-KW"/>
</dbReference>
<keyword evidence="5" id="KW-0378">Hydrolase</keyword>
<proteinExistence type="predicted"/>
<protein>
    <submittedName>
        <fullName evidence="14">Helicase-like transcription factor</fullName>
    </submittedName>
</protein>
<dbReference type="PANTHER" id="PTHR45626:SF17">
    <property type="entry name" value="HELICASE-LIKE TRANSCRIPTION FACTOR"/>
    <property type="match status" value="1"/>
</dbReference>
<dbReference type="GO" id="GO:0005524">
    <property type="term" value="F:ATP binding"/>
    <property type="evidence" value="ECO:0007669"/>
    <property type="project" value="UniProtKB-KW"/>
</dbReference>
<dbReference type="SMART" id="SM00184">
    <property type="entry name" value="RING"/>
    <property type="match status" value="1"/>
</dbReference>
<evidence type="ECO:0000256" key="8">
    <source>
        <dbReference type="ARBA" id="ARBA00022840"/>
    </source>
</evidence>
<dbReference type="PANTHER" id="PTHR45626">
    <property type="entry name" value="TRANSCRIPTION TERMINATION FACTOR 2-RELATED"/>
    <property type="match status" value="1"/>
</dbReference>
<dbReference type="Gene3D" id="3.40.50.10810">
    <property type="entry name" value="Tandem AAA-ATPase domain"/>
    <property type="match status" value="2"/>
</dbReference>
<dbReference type="GO" id="GO:0005634">
    <property type="term" value="C:nucleus"/>
    <property type="evidence" value="ECO:0007669"/>
    <property type="project" value="UniProtKB-SubCell"/>
</dbReference>
<dbReference type="InterPro" id="IPR027417">
    <property type="entry name" value="P-loop_NTPase"/>
</dbReference>
<keyword evidence="15" id="KW-1185">Reference proteome</keyword>
<dbReference type="InterPro" id="IPR001841">
    <property type="entry name" value="Znf_RING"/>
</dbReference>
<dbReference type="InterPro" id="IPR001650">
    <property type="entry name" value="Helicase_C-like"/>
</dbReference>
<dbReference type="Pfam" id="PF13923">
    <property type="entry name" value="zf-C3HC4_2"/>
    <property type="match status" value="1"/>
</dbReference>
<dbReference type="SMART" id="SM00487">
    <property type="entry name" value="DEXDc"/>
    <property type="match status" value="1"/>
</dbReference>
<dbReference type="GO" id="GO:0008094">
    <property type="term" value="F:ATP-dependent activity, acting on DNA"/>
    <property type="evidence" value="ECO:0007669"/>
    <property type="project" value="TreeGrafter"/>
</dbReference>